<dbReference type="EMBL" id="BTGU01000075">
    <property type="protein sequence ID" value="GMN58050.1"/>
    <property type="molecule type" value="Genomic_DNA"/>
</dbReference>
<name>A0AA88DMK6_FICCA</name>
<gene>
    <name evidence="1" type="ORF">TIFTF001_027154</name>
</gene>
<sequence>EPQELSARADVGLSARADVGSYSGTSF</sequence>
<protein>
    <submittedName>
        <fullName evidence="1">Uncharacterized protein</fullName>
    </submittedName>
</protein>
<comment type="caution">
    <text evidence="1">The sequence shown here is derived from an EMBL/GenBank/DDBJ whole genome shotgun (WGS) entry which is preliminary data.</text>
</comment>
<organism evidence="1 2">
    <name type="scientific">Ficus carica</name>
    <name type="common">Common fig</name>
    <dbReference type="NCBI Taxonomy" id="3494"/>
    <lineage>
        <taxon>Eukaryota</taxon>
        <taxon>Viridiplantae</taxon>
        <taxon>Streptophyta</taxon>
        <taxon>Embryophyta</taxon>
        <taxon>Tracheophyta</taxon>
        <taxon>Spermatophyta</taxon>
        <taxon>Magnoliopsida</taxon>
        <taxon>eudicotyledons</taxon>
        <taxon>Gunneridae</taxon>
        <taxon>Pentapetalae</taxon>
        <taxon>rosids</taxon>
        <taxon>fabids</taxon>
        <taxon>Rosales</taxon>
        <taxon>Moraceae</taxon>
        <taxon>Ficeae</taxon>
        <taxon>Ficus</taxon>
    </lineage>
</organism>
<evidence type="ECO:0000313" key="2">
    <source>
        <dbReference type="Proteomes" id="UP001187192"/>
    </source>
</evidence>
<feature type="non-terminal residue" evidence="1">
    <location>
        <position position="27"/>
    </location>
</feature>
<evidence type="ECO:0000313" key="1">
    <source>
        <dbReference type="EMBL" id="GMN58050.1"/>
    </source>
</evidence>
<dbReference type="Proteomes" id="UP001187192">
    <property type="component" value="Unassembled WGS sequence"/>
</dbReference>
<dbReference type="AlphaFoldDB" id="A0AA88DMK6"/>
<keyword evidence="2" id="KW-1185">Reference proteome</keyword>
<accession>A0AA88DMK6</accession>
<proteinExistence type="predicted"/>
<reference evidence="1" key="1">
    <citation type="submission" date="2023-07" db="EMBL/GenBank/DDBJ databases">
        <title>draft genome sequence of fig (Ficus carica).</title>
        <authorList>
            <person name="Takahashi T."/>
            <person name="Nishimura K."/>
        </authorList>
    </citation>
    <scope>NUCLEOTIDE SEQUENCE</scope>
</reference>